<dbReference type="AlphaFoldDB" id="A0AAD6S027"/>
<protein>
    <submittedName>
        <fullName evidence="3">Uncharacterized protein</fullName>
    </submittedName>
</protein>
<feature type="region of interest" description="Disordered" evidence="2">
    <location>
        <begin position="603"/>
        <end position="659"/>
    </location>
</feature>
<accession>A0AAD6S027</accession>
<feature type="compositionally biased region" description="Basic and acidic residues" evidence="2">
    <location>
        <begin position="1024"/>
        <end position="1036"/>
    </location>
</feature>
<evidence type="ECO:0000313" key="3">
    <source>
        <dbReference type="EMBL" id="KAJ7017470.1"/>
    </source>
</evidence>
<gene>
    <name evidence="3" type="ORF">C8F04DRAFT_1335782</name>
</gene>
<dbReference type="EMBL" id="JARJCM010000404">
    <property type="protein sequence ID" value="KAJ7017470.1"/>
    <property type="molecule type" value="Genomic_DNA"/>
</dbReference>
<feature type="compositionally biased region" description="Basic and acidic residues" evidence="2">
    <location>
        <begin position="396"/>
        <end position="408"/>
    </location>
</feature>
<reference evidence="3" key="1">
    <citation type="submission" date="2023-03" db="EMBL/GenBank/DDBJ databases">
        <title>Massive genome expansion in bonnet fungi (Mycena s.s.) driven by repeated elements and novel gene families across ecological guilds.</title>
        <authorList>
            <consortium name="Lawrence Berkeley National Laboratory"/>
            <person name="Harder C.B."/>
            <person name="Miyauchi S."/>
            <person name="Viragh M."/>
            <person name="Kuo A."/>
            <person name="Thoen E."/>
            <person name="Andreopoulos B."/>
            <person name="Lu D."/>
            <person name="Skrede I."/>
            <person name="Drula E."/>
            <person name="Henrissat B."/>
            <person name="Morin E."/>
            <person name="Kohler A."/>
            <person name="Barry K."/>
            <person name="LaButti K."/>
            <person name="Morin E."/>
            <person name="Salamov A."/>
            <person name="Lipzen A."/>
            <person name="Mereny Z."/>
            <person name="Hegedus B."/>
            <person name="Baldrian P."/>
            <person name="Stursova M."/>
            <person name="Weitz H."/>
            <person name="Taylor A."/>
            <person name="Grigoriev I.V."/>
            <person name="Nagy L.G."/>
            <person name="Martin F."/>
            <person name="Kauserud H."/>
        </authorList>
    </citation>
    <scope>NUCLEOTIDE SEQUENCE</scope>
    <source>
        <strain evidence="3">CBHHK200</strain>
    </source>
</reference>
<keyword evidence="1" id="KW-0175">Coiled coil</keyword>
<feature type="compositionally biased region" description="Low complexity" evidence="2">
    <location>
        <begin position="645"/>
        <end position="655"/>
    </location>
</feature>
<feature type="region of interest" description="Disordered" evidence="2">
    <location>
        <begin position="1"/>
        <end position="53"/>
    </location>
</feature>
<feature type="compositionally biased region" description="Low complexity" evidence="2">
    <location>
        <begin position="7"/>
        <end position="19"/>
    </location>
</feature>
<feature type="compositionally biased region" description="Low complexity" evidence="2">
    <location>
        <begin position="27"/>
        <end position="44"/>
    </location>
</feature>
<feature type="compositionally biased region" description="Acidic residues" evidence="2">
    <location>
        <begin position="605"/>
        <end position="615"/>
    </location>
</feature>
<evidence type="ECO:0000313" key="4">
    <source>
        <dbReference type="Proteomes" id="UP001218188"/>
    </source>
</evidence>
<evidence type="ECO:0000256" key="2">
    <source>
        <dbReference type="SAM" id="MobiDB-lite"/>
    </source>
</evidence>
<feature type="region of interest" description="Disordered" evidence="2">
    <location>
        <begin position="874"/>
        <end position="936"/>
    </location>
</feature>
<feature type="compositionally biased region" description="Basic and acidic residues" evidence="2">
    <location>
        <begin position="349"/>
        <end position="359"/>
    </location>
</feature>
<dbReference type="Proteomes" id="UP001218188">
    <property type="component" value="Unassembled WGS sequence"/>
</dbReference>
<feature type="compositionally biased region" description="Basic and acidic residues" evidence="2">
    <location>
        <begin position="885"/>
        <end position="902"/>
    </location>
</feature>
<feature type="compositionally biased region" description="Low complexity" evidence="2">
    <location>
        <begin position="411"/>
        <end position="425"/>
    </location>
</feature>
<feature type="compositionally biased region" description="Low complexity" evidence="2">
    <location>
        <begin position="1005"/>
        <end position="1016"/>
    </location>
</feature>
<keyword evidence="4" id="KW-1185">Reference proteome</keyword>
<feature type="region of interest" description="Disordered" evidence="2">
    <location>
        <begin position="387"/>
        <end position="425"/>
    </location>
</feature>
<organism evidence="3 4">
    <name type="scientific">Mycena alexandri</name>
    <dbReference type="NCBI Taxonomy" id="1745969"/>
    <lineage>
        <taxon>Eukaryota</taxon>
        <taxon>Fungi</taxon>
        <taxon>Dikarya</taxon>
        <taxon>Basidiomycota</taxon>
        <taxon>Agaricomycotina</taxon>
        <taxon>Agaricomycetes</taxon>
        <taxon>Agaricomycetidae</taxon>
        <taxon>Agaricales</taxon>
        <taxon>Marasmiineae</taxon>
        <taxon>Mycenaceae</taxon>
        <taxon>Mycena</taxon>
    </lineage>
</organism>
<evidence type="ECO:0000256" key="1">
    <source>
        <dbReference type="SAM" id="Coils"/>
    </source>
</evidence>
<feature type="region of interest" description="Disordered" evidence="2">
    <location>
        <begin position="114"/>
        <end position="136"/>
    </location>
</feature>
<feature type="coiled-coil region" evidence="1">
    <location>
        <begin position="211"/>
        <end position="252"/>
    </location>
</feature>
<feature type="region of interest" description="Disordered" evidence="2">
    <location>
        <begin position="977"/>
        <end position="1070"/>
    </location>
</feature>
<proteinExistence type="predicted"/>
<sequence>MPSQAGSSSGRQIRPSSSRKSAKKSKAPSSVNPPAASDSASARPSRLRVEGEDFTPGFLEERLTERQILGQYRLHYHLADPPLPDWKAINRRLEFAVEHVRGATYRLEAVESNAVDPSELRPRPVRPDAPPPLTDLPPLLELPFLDANAKPPHPLDDDLTAAQEAENFAFFEGKAARYRERKQIRDDHSAECARLQLAHETAYWRAYEEDLEVWQAENVGLQHEIAEHQEELEFTRATLRECEEEYEKACTRAGRYIIRHHEIKALTRHIIQLRDQVAYAHELKVALQGNVSLGPAIDVFLEASHLGEVPPGFSYRPVAEEPARPDVLSSLVSRETSPPPVSPSKSRKGKEVDPRERPGSRPQATVPSPSPLGRKIFITVPALPSDSRSFAAPRGESSKKRTAVDEGAGRPAKMAKPASAKSKPFSFKGRHTCALRRREIDFPLLAKDYEPAGGAPGSFETWRGYLEGCIRATRLFLHFGTRKAAKFTQPCTKCEQFNFPCVADAMRTSGSCATCNVAKTKCVPSNKPDVGFVDSWIAYQHVYASHFDPVRGHLNPDFAAPFDFDSWYPPPFDYRTDDEKRRGILFLYSKEMVAAGGGIVADTAGEGDVESEDGAEGAPMDVDAPPVATLAGSTEEPATATEPVASSSSAAASGSRMPLPADVPRVVHRYQPSDLLGGSSARPIPPATYALEHHRAREDFSLTQPPDSCFGKLRPWNIPQEEYPLEIAIPRLHARRSWIMQWASEMWRMAVWTAGREFMMAHIRDSDPSLDVPPDHLSLPLIYGHIPFPCPVPALSNDAEWRSMALHKARSYTQTLAFARETIASDREGRLERGEGYELAEKMPDGWGMAELWAFFDKQEARVKQEVTETFVGEDTPPLFFPDGASRETPLDVGIESREPGSRDPTAVPPSPPHNARGSTPLARLSSHANVPPDTFQQALDDAAPHQDDMFALRALQHIRFGSAGAVLGGRIVSLPLNPRPRPSSPASAPTEDEIPFESEGHSTSLSARLRSSSLADGFATPRLRRESPESVKAEPEDVWVAPHIDGRPWDVDEEDLDSMDISGDGEGSS</sequence>
<feature type="region of interest" description="Disordered" evidence="2">
    <location>
        <begin position="326"/>
        <end position="373"/>
    </location>
</feature>
<comment type="caution">
    <text evidence="3">The sequence shown here is derived from an EMBL/GenBank/DDBJ whole genome shotgun (WGS) entry which is preliminary data.</text>
</comment>
<name>A0AAD6S027_9AGAR</name>